<dbReference type="PROSITE" id="PS51819">
    <property type="entry name" value="VOC"/>
    <property type="match status" value="1"/>
</dbReference>
<dbReference type="SUPFAM" id="SSF54593">
    <property type="entry name" value="Glyoxalase/Bleomycin resistance protein/Dihydroxybiphenyl dioxygenase"/>
    <property type="match status" value="1"/>
</dbReference>
<evidence type="ECO:0000259" key="3">
    <source>
        <dbReference type="PROSITE" id="PS51819"/>
    </source>
</evidence>
<dbReference type="GO" id="GO:0019243">
    <property type="term" value="P:methylglyoxal catabolic process to D-lactate via S-lactoyl-glutathione"/>
    <property type="evidence" value="ECO:0007669"/>
    <property type="project" value="TreeGrafter"/>
</dbReference>
<dbReference type="GO" id="GO:0005737">
    <property type="term" value="C:cytoplasm"/>
    <property type="evidence" value="ECO:0007669"/>
    <property type="project" value="TreeGrafter"/>
</dbReference>
<dbReference type="CDD" id="cd00167">
    <property type="entry name" value="SANT"/>
    <property type="match status" value="1"/>
</dbReference>
<feature type="compositionally biased region" description="Basic and acidic residues" evidence="2">
    <location>
        <begin position="227"/>
        <end position="256"/>
    </location>
</feature>
<dbReference type="Gene3D" id="3.10.180.10">
    <property type="entry name" value="2,3-Dihydroxybiphenyl 1,2-Dioxygenase, domain 1"/>
    <property type="match status" value="1"/>
</dbReference>
<evidence type="ECO:0000313" key="5">
    <source>
        <dbReference type="Proteomes" id="UP000436088"/>
    </source>
</evidence>
<dbReference type="EMBL" id="VEPZ02000866">
    <property type="protein sequence ID" value="KAE8715153.1"/>
    <property type="molecule type" value="Genomic_DNA"/>
</dbReference>
<evidence type="ECO:0000256" key="1">
    <source>
        <dbReference type="ARBA" id="ARBA00022723"/>
    </source>
</evidence>
<dbReference type="PANTHER" id="PTHR46036">
    <property type="entry name" value="LACTOYLGLUTATHIONE LYASE"/>
    <property type="match status" value="1"/>
</dbReference>
<sequence length="308" mass="35086">MAEGSAAVLGTEWPKKDERRLLHTMYRVSDLDRTIKFYTEYFGMKLLRQRDIVTIVYKMVEDIRAKGDNIIKEPGPVEGGSIVIAFVKDPDDPSALRMKLVKKVDRPEYKYSIATMGYAEEHEDRSRVDLQLWSDGRGMHMHRLLLVLMMFTEVVRLVEVEHVTQELGGKVLVDNQDFLKELGLAQGKSNNMAKPNLWAINTATHGLSTPCMAISNTASSSGEIMGDSDRHGLSNRHSHQDTKPREGRTEETKVEFSEDEEMLIARMFNLVGQRWSLIAGRIPGRTTKEIEKYCSSRHSSQSKSRNER</sequence>
<dbReference type="InterPro" id="IPR004360">
    <property type="entry name" value="Glyas_Fos-R_dOase_dom"/>
</dbReference>
<keyword evidence="5" id="KW-1185">Reference proteome</keyword>
<feature type="region of interest" description="Disordered" evidence="2">
    <location>
        <begin position="218"/>
        <end position="256"/>
    </location>
</feature>
<evidence type="ECO:0000313" key="4">
    <source>
        <dbReference type="EMBL" id="KAE8715153.1"/>
    </source>
</evidence>
<dbReference type="InterPro" id="IPR029068">
    <property type="entry name" value="Glyas_Bleomycin-R_OHBP_Dase"/>
</dbReference>
<dbReference type="Proteomes" id="UP000436088">
    <property type="component" value="Unassembled WGS sequence"/>
</dbReference>
<evidence type="ECO:0000256" key="2">
    <source>
        <dbReference type="SAM" id="MobiDB-lite"/>
    </source>
</evidence>
<reference evidence="4" key="1">
    <citation type="submission" date="2019-09" db="EMBL/GenBank/DDBJ databases">
        <title>Draft genome information of white flower Hibiscus syriacus.</title>
        <authorList>
            <person name="Kim Y.-M."/>
        </authorList>
    </citation>
    <scope>NUCLEOTIDE SEQUENCE [LARGE SCALE GENOMIC DNA]</scope>
    <source>
        <strain evidence="4">YM2019G1</strain>
    </source>
</reference>
<dbReference type="PROSITE" id="PS00934">
    <property type="entry name" value="GLYOXALASE_I_1"/>
    <property type="match status" value="1"/>
</dbReference>
<name>A0A6A3BEV4_HIBSY</name>
<dbReference type="SMART" id="SM00717">
    <property type="entry name" value="SANT"/>
    <property type="match status" value="1"/>
</dbReference>
<dbReference type="InterPro" id="IPR009057">
    <property type="entry name" value="Homeodomain-like_sf"/>
</dbReference>
<accession>A0A6A3BEV4</accession>
<dbReference type="GO" id="GO:0046872">
    <property type="term" value="F:metal ion binding"/>
    <property type="evidence" value="ECO:0007669"/>
    <property type="project" value="UniProtKB-KW"/>
</dbReference>
<dbReference type="InterPro" id="IPR018146">
    <property type="entry name" value="Glyoxalase_1_CS"/>
</dbReference>
<dbReference type="InterPro" id="IPR001005">
    <property type="entry name" value="SANT/Myb"/>
</dbReference>
<keyword evidence="1" id="KW-0479">Metal-binding</keyword>
<dbReference type="Gene3D" id="1.10.10.60">
    <property type="entry name" value="Homeodomain-like"/>
    <property type="match status" value="1"/>
</dbReference>
<dbReference type="Pfam" id="PF00903">
    <property type="entry name" value="Glyoxalase"/>
    <property type="match status" value="1"/>
</dbReference>
<feature type="domain" description="VOC" evidence="3">
    <location>
        <begin position="20"/>
        <end position="135"/>
    </location>
</feature>
<dbReference type="AlphaFoldDB" id="A0A6A3BEV4"/>
<dbReference type="GO" id="GO:0004462">
    <property type="term" value="F:lactoylglutathione lyase activity"/>
    <property type="evidence" value="ECO:0007669"/>
    <property type="project" value="InterPro"/>
</dbReference>
<dbReference type="PANTHER" id="PTHR46036:SF2">
    <property type="entry name" value="LACTOYLGLUTATHIONE LYASE GLX1"/>
    <property type="match status" value="1"/>
</dbReference>
<proteinExistence type="predicted"/>
<dbReference type="InterPro" id="IPR037523">
    <property type="entry name" value="VOC_core"/>
</dbReference>
<organism evidence="4 5">
    <name type="scientific">Hibiscus syriacus</name>
    <name type="common">Rose of Sharon</name>
    <dbReference type="NCBI Taxonomy" id="106335"/>
    <lineage>
        <taxon>Eukaryota</taxon>
        <taxon>Viridiplantae</taxon>
        <taxon>Streptophyta</taxon>
        <taxon>Embryophyta</taxon>
        <taxon>Tracheophyta</taxon>
        <taxon>Spermatophyta</taxon>
        <taxon>Magnoliopsida</taxon>
        <taxon>eudicotyledons</taxon>
        <taxon>Gunneridae</taxon>
        <taxon>Pentapetalae</taxon>
        <taxon>rosids</taxon>
        <taxon>malvids</taxon>
        <taxon>Malvales</taxon>
        <taxon>Malvaceae</taxon>
        <taxon>Malvoideae</taxon>
        <taxon>Hibiscus</taxon>
    </lineage>
</organism>
<comment type="caution">
    <text evidence="4">The sequence shown here is derived from an EMBL/GenBank/DDBJ whole genome shotgun (WGS) entry which is preliminary data.</text>
</comment>
<dbReference type="Pfam" id="PF00249">
    <property type="entry name" value="Myb_DNA-binding"/>
    <property type="match status" value="1"/>
</dbReference>
<dbReference type="SUPFAM" id="SSF46689">
    <property type="entry name" value="Homeodomain-like"/>
    <property type="match status" value="1"/>
</dbReference>
<protein>
    <recommendedName>
        <fullName evidence="3">VOC domain-containing protein</fullName>
    </recommendedName>
</protein>
<gene>
    <name evidence="4" type="ORF">F3Y22_tig00110186pilonHSYRG00067</name>
</gene>